<sequence length="114" mass="12335">AHKVRNGAVVFHLSTAAAADWIRVPKRMDAFLAGMGGTSVYKPRLFSVVVEFVPVSFDPALDRALATIEDANGIMRGELAQAHFIKPVERRHPAQRSAHAIFGFASAESANHAI</sequence>
<dbReference type="EMBL" id="JARKIE010000585">
    <property type="protein sequence ID" value="KAJ7626467.1"/>
    <property type="molecule type" value="Genomic_DNA"/>
</dbReference>
<feature type="non-terminal residue" evidence="1">
    <location>
        <position position="114"/>
    </location>
</feature>
<accession>A0AAD7FIN0</accession>
<dbReference type="AlphaFoldDB" id="A0AAD7FIN0"/>
<feature type="non-terminal residue" evidence="1">
    <location>
        <position position="1"/>
    </location>
</feature>
<proteinExistence type="predicted"/>
<evidence type="ECO:0000313" key="2">
    <source>
        <dbReference type="Proteomes" id="UP001221757"/>
    </source>
</evidence>
<keyword evidence="2" id="KW-1185">Reference proteome</keyword>
<gene>
    <name evidence="1" type="ORF">B0H17DRAFT_906290</name>
</gene>
<reference evidence="1" key="1">
    <citation type="submission" date="2023-03" db="EMBL/GenBank/DDBJ databases">
        <title>Massive genome expansion in bonnet fungi (Mycena s.s.) driven by repeated elements and novel gene families across ecological guilds.</title>
        <authorList>
            <consortium name="Lawrence Berkeley National Laboratory"/>
            <person name="Harder C.B."/>
            <person name="Miyauchi S."/>
            <person name="Viragh M."/>
            <person name="Kuo A."/>
            <person name="Thoen E."/>
            <person name="Andreopoulos B."/>
            <person name="Lu D."/>
            <person name="Skrede I."/>
            <person name="Drula E."/>
            <person name="Henrissat B."/>
            <person name="Morin E."/>
            <person name="Kohler A."/>
            <person name="Barry K."/>
            <person name="LaButti K."/>
            <person name="Morin E."/>
            <person name="Salamov A."/>
            <person name="Lipzen A."/>
            <person name="Mereny Z."/>
            <person name="Hegedus B."/>
            <person name="Baldrian P."/>
            <person name="Stursova M."/>
            <person name="Weitz H."/>
            <person name="Taylor A."/>
            <person name="Grigoriev I.V."/>
            <person name="Nagy L.G."/>
            <person name="Martin F."/>
            <person name="Kauserud H."/>
        </authorList>
    </citation>
    <scope>NUCLEOTIDE SEQUENCE</scope>
    <source>
        <strain evidence="1">CBHHK067</strain>
    </source>
</reference>
<evidence type="ECO:0000313" key="1">
    <source>
        <dbReference type="EMBL" id="KAJ7626467.1"/>
    </source>
</evidence>
<organism evidence="1 2">
    <name type="scientific">Mycena rosella</name>
    <name type="common">Pink bonnet</name>
    <name type="synonym">Agaricus rosellus</name>
    <dbReference type="NCBI Taxonomy" id="1033263"/>
    <lineage>
        <taxon>Eukaryota</taxon>
        <taxon>Fungi</taxon>
        <taxon>Dikarya</taxon>
        <taxon>Basidiomycota</taxon>
        <taxon>Agaricomycotina</taxon>
        <taxon>Agaricomycetes</taxon>
        <taxon>Agaricomycetidae</taxon>
        <taxon>Agaricales</taxon>
        <taxon>Marasmiineae</taxon>
        <taxon>Mycenaceae</taxon>
        <taxon>Mycena</taxon>
    </lineage>
</organism>
<name>A0AAD7FIN0_MYCRO</name>
<protein>
    <submittedName>
        <fullName evidence="1">Uncharacterized protein</fullName>
    </submittedName>
</protein>
<comment type="caution">
    <text evidence="1">The sequence shown here is derived from an EMBL/GenBank/DDBJ whole genome shotgun (WGS) entry which is preliminary data.</text>
</comment>
<dbReference type="Proteomes" id="UP001221757">
    <property type="component" value="Unassembled WGS sequence"/>
</dbReference>